<evidence type="ECO:0000256" key="1">
    <source>
        <dbReference type="SAM" id="Phobius"/>
    </source>
</evidence>
<dbReference type="RefSeq" id="WP_163739355.1">
    <property type="nucleotide sequence ID" value="NZ_AP022610.1"/>
</dbReference>
<feature type="transmembrane region" description="Helical" evidence="1">
    <location>
        <begin position="105"/>
        <end position="123"/>
    </location>
</feature>
<gene>
    <name evidence="3" type="ORF">MMAD_33720</name>
</gene>
<feature type="transmembrane region" description="Helical" evidence="1">
    <location>
        <begin position="81"/>
        <end position="99"/>
    </location>
</feature>
<dbReference type="InterPro" id="IPR025196">
    <property type="entry name" value="DUF4126"/>
</dbReference>
<evidence type="ECO:0000313" key="3">
    <source>
        <dbReference type="EMBL" id="BBZ29077.1"/>
    </source>
</evidence>
<organism evidence="3 4">
    <name type="scientific">Mycolicibacterium madagascariense</name>
    <dbReference type="NCBI Taxonomy" id="212765"/>
    <lineage>
        <taxon>Bacteria</taxon>
        <taxon>Bacillati</taxon>
        <taxon>Actinomycetota</taxon>
        <taxon>Actinomycetes</taxon>
        <taxon>Mycobacteriales</taxon>
        <taxon>Mycobacteriaceae</taxon>
        <taxon>Mycolicibacterium</taxon>
    </lineage>
</organism>
<keyword evidence="1" id="KW-1133">Transmembrane helix</keyword>
<keyword evidence="1" id="KW-0812">Transmembrane</keyword>
<feature type="transmembrane region" description="Helical" evidence="1">
    <location>
        <begin position="47"/>
        <end position="69"/>
    </location>
</feature>
<accession>A0A7I7XIP6</accession>
<dbReference type="AlphaFoldDB" id="A0A7I7XIP6"/>
<dbReference type="EMBL" id="AP022610">
    <property type="protein sequence ID" value="BBZ29077.1"/>
    <property type="molecule type" value="Genomic_DNA"/>
</dbReference>
<keyword evidence="4" id="KW-1185">Reference proteome</keyword>
<reference evidence="3 4" key="1">
    <citation type="journal article" date="2019" name="Emerg. Microbes Infect.">
        <title>Comprehensive subspecies identification of 175 nontuberculous mycobacteria species based on 7547 genomic profiles.</title>
        <authorList>
            <person name="Matsumoto Y."/>
            <person name="Kinjo T."/>
            <person name="Motooka D."/>
            <person name="Nabeya D."/>
            <person name="Jung N."/>
            <person name="Uechi K."/>
            <person name="Horii T."/>
            <person name="Iida T."/>
            <person name="Fujita J."/>
            <person name="Nakamura S."/>
        </authorList>
    </citation>
    <scope>NUCLEOTIDE SEQUENCE [LARGE SCALE GENOMIC DNA]</scope>
    <source>
        <strain evidence="3 4">JCM 13574</strain>
    </source>
</reference>
<feature type="domain" description="DUF4126" evidence="2">
    <location>
        <begin position="8"/>
        <end position="149"/>
    </location>
</feature>
<evidence type="ECO:0000313" key="4">
    <source>
        <dbReference type="Proteomes" id="UP000466517"/>
    </source>
</evidence>
<feature type="transmembrane region" description="Helical" evidence="1">
    <location>
        <begin position="144"/>
        <end position="163"/>
    </location>
</feature>
<dbReference type="KEGG" id="mmag:MMAD_33720"/>
<sequence length="165" mass="17024">MTQAFVIGLALLIGIVAGLRAMTAPAVVAWGAHLGWLDTSDRWSHWVGSWITVAVLTVFLVVELVTDQLPKTPSRTTPPQFVTRMVTGAFAGAVIGSAWHHTFIAIGGGIIGAVLGTLGGHAARRRLVAANGGRDLPIALLEDAIAVLGGFGIVALASTLPPFTG</sequence>
<name>A0A7I7XIP6_9MYCO</name>
<evidence type="ECO:0000259" key="2">
    <source>
        <dbReference type="Pfam" id="PF13548"/>
    </source>
</evidence>
<dbReference type="Proteomes" id="UP000466517">
    <property type="component" value="Chromosome"/>
</dbReference>
<dbReference type="Pfam" id="PF13548">
    <property type="entry name" value="DUF4126"/>
    <property type="match status" value="1"/>
</dbReference>
<keyword evidence="1" id="KW-0472">Membrane</keyword>
<protein>
    <submittedName>
        <fullName evidence="3">Membrane protein</fullName>
    </submittedName>
</protein>
<proteinExistence type="predicted"/>